<gene>
    <name evidence="1" type="ORF">I4F81_006358</name>
</gene>
<accession>A0ACC3C0Z0</accession>
<name>A0ACC3C0Z0_PYRYE</name>
<reference evidence="1" key="1">
    <citation type="submission" date="2019-11" db="EMBL/GenBank/DDBJ databases">
        <title>Nori genome reveals adaptations in red seaweeds to the harsh intertidal environment.</title>
        <authorList>
            <person name="Wang D."/>
            <person name="Mao Y."/>
        </authorList>
    </citation>
    <scope>NUCLEOTIDE SEQUENCE</scope>
    <source>
        <tissue evidence="1">Gametophyte</tissue>
    </source>
</reference>
<keyword evidence="2" id="KW-1185">Reference proteome</keyword>
<comment type="caution">
    <text evidence="1">The sequence shown here is derived from an EMBL/GenBank/DDBJ whole genome shotgun (WGS) entry which is preliminary data.</text>
</comment>
<protein>
    <submittedName>
        <fullName evidence="1">Uncharacterized protein</fullName>
    </submittedName>
</protein>
<evidence type="ECO:0000313" key="1">
    <source>
        <dbReference type="EMBL" id="KAK1863804.1"/>
    </source>
</evidence>
<dbReference type="EMBL" id="CM020619">
    <property type="protein sequence ID" value="KAK1863804.1"/>
    <property type="molecule type" value="Genomic_DNA"/>
</dbReference>
<sequence length="456" mass="48645">MAVSPLQRRFPRASPDGAFVIGASAGGSNGGSAGAGAGATAFLASLLPWKGARRMRPVVAVAVAALSASALLLLLLGVMASTGGVEAPALWPLVGRAGGKRATSLIGTLYESEGVAAEKAASVALSKLYPPRMVADTLPNGVSPGVDGVGAVETQPAAAAANEPALRVIVMTMNRVGALQRLLDSLATAHYAGDRVDVDIWVDRPAGPGGELDAAVVAASHAWKWRHGVKTVHERPTHGGLFAQWLTTWNVSESTREAALILEDDLEVSPHFWVWLKGARAAYGGRPDVGGYTTQRATLRPRTNKAAGAVGPLVVPDSHSVYLYKLVGSWGFSPSRDHWLRFLSWFAAAEADPSFRPYVKNVVMTDWYKRQEGQGTMWTMWYVRWCEDNDIYTVYANLPGGKTLASNWRESGLHYTVKKPSVDFPVLADDDNAAFVWPTEPVKLGWDGLAVGPTPL</sequence>
<dbReference type="Proteomes" id="UP000798662">
    <property type="component" value="Chromosome 2"/>
</dbReference>
<evidence type="ECO:0000313" key="2">
    <source>
        <dbReference type="Proteomes" id="UP000798662"/>
    </source>
</evidence>
<organism evidence="1 2">
    <name type="scientific">Pyropia yezoensis</name>
    <name type="common">Susabi-nori</name>
    <name type="synonym">Porphyra yezoensis</name>
    <dbReference type="NCBI Taxonomy" id="2788"/>
    <lineage>
        <taxon>Eukaryota</taxon>
        <taxon>Rhodophyta</taxon>
        <taxon>Bangiophyceae</taxon>
        <taxon>Bangiales</taxon>
        <taxon>Bangiaceae</taxon>
        <taxon>Pyropia</taxon>
    </lineage>
</organism>
<proteinExistence type="predicted"/>